<keyword evidence="1" id="KW-0862">Zinc</keyword>
<feature type="domain" description="RING-type" evidence="3">
    <location>
        <begin position="195"/>
        <end position="231"/>
    </location>
</feature>
<evidence type="ECO:0000256" key="2">
    <source>
        <dbReference type="SAM" id="Phobius"/>
    </source>
</evidence>
<keyword evidence="2" id="KW-1133">Transmembrane helix</keyword>
<evidence type="ECO:0000259" key="3">
    <source>
        <dbReference type="PROSITE" id="PS50089"/>
    </source>
</evidence>
<evidence type="ECO:0000313" key="4">
    <source>
        <dbReference type="EMBL" id="CAE0341542.1"/>
    </source>
</evidence>
<keyword evidence="1" id="KW-0863">Zinc-finger</keyword>
<dbReference type="AlphaFoldDB" id="A0A7S3IZ72"/>
<keyword evidence="1" id="KW-0479">Metal-binding</keyword>
<feature type="transmembrane region" description="Helical" evidence="2">
    <location>
        <begin position="143"/>
        <end position="164"/>
    </location>
</feature>
<keyword evidence="2" id="KW-0812">Transmembrane</keyword>
<evidence type="ECO:0000256" key="1">
    <source>
        <dbReference type="PROSITE-ProRule" id="PRU00175"/>
    </source>
</evidence>
<name>A0A7S3IZ72_9SPIT</name>
<dbReference type="InterPro" id="IPR001841">
    <property type="entry name" value="Znf_RING"/>
</dbReference>
<dbReference type="Pfam" id="PF13920">
    <property type="entry name" value="zf-C3HC4_3"/>
    <property type="match status" value="1"/>
</dbReference>
<protein>
    <recommendedName>
        <fullName evidence="3">RING-type domain-containing protein</fullName>
    </recommendedName>
</protein>
<dbReference type="InterPro" id="IPR051728">
    <property type="entry name" value="RING-FYVE_E3_ubiquitin-ligase"/>
</dbReference>
<keyword evidence="2" id="KW-0472">Membrane</keyword>
<dbReference type="GO" id="GO:0008270">
    <property type="term" value="F:zinc ion binding"/>
    <property type="evidence" value="ECO:0007669"/>
    <property type="project" value="UniProtKB-KW"/>
</dbReference>
<dbReference type="PROSITE" id="PS50089">
    <property type="entry name" value="ZF_RING_2"/>
    <property type="match status" value="1"/>
</dbReference>
<dbReference type="EMBL" id="HBII01001034">
    <property type="protein sequence ID" value="CAE0341542.1"/>
    <property type="molecule type" value="Transcribed_RNA"/>
</dbReference>
<dbReference type="Gene3D" id="3.30.40.10">
    <property type="entry name" value="Zinc/RING finger domain, C3HC4 (zinc finger)"/>
    <property type="match status" value="1"/>
</dbReference>
<proteinExistence type="predicted"/>
<accession>A0A7S3IZ72</accession>
<dbReference type="InterPro" id="IPR013083">
    <property type="entry name" value="Znf_RING/FYVE/PHD"/>
</dbReference>
<gene>
    <name evidence="4" type="ORF">EHAR0213_LOCUS449</name>
</gene>
<dbReference type="PANTHER" id="PTHR14879">
    <property type="entry name" value="CASPASE REGULATOR, RING FINGER DOMAIN-CONTAINING"/>
    <property type="match status" value="1"/>
</dbReference>
<dbReference type="SUPFAM" id="SSF57850">
    <property type="entry name" value="RING/U-box"/>
    <property type="match status" value="1"/>
</dbReference>
<reference evidence="4" key="1">
    <citation type="submission" date="2021-01" db="EMBL/GenBank/DDBJ databases">
        <authorList>
            <person name="Corre E."/>
            <person name="Pelletier E."/>
            <person name="Niang G."/>
            <person name="Scheremetjew M."/>
            <person name="Finn R."/>
            <person name="Kale V."/>
            <person name="Holt S."/>
            <person name="Cochrane G."/>
            <person name="Meng A."/>
            <person name="Brown T."/>
            <person name="Cohen L."/>
        </authorList>
    </citation>
    <scope>NUCLEOTIDE SEQUENCE</scope>
    <source>
        <strain evidence="4">FSP1.4</strain>
    </source>
</reference>
<organism evidence="4">
    <name type="scientific">Euplotes harpa</name>
    <dbReference type="NCBI Taxonomy" id="151035"/>
    <lineage>
        <taxon>Eukaryota</taxon>
        <taxon>Sar</taxon>
        <taxon>Alveolata</taxon>
        <taxon>Ciliophora</taxon>
        <taxon>Intramacronucleata</taxon>
        <taxon>Spirotrichea</taxon>
        <taxon>Hypotrichia</taxon>
        <taxon>Euplotida</taxon>
        <taxon>Euplotidae</taxon>
        <taxon>Euplotes</taxon>
    </lineage>
</organism>
<sequence length="244" mass="28285">MKKPKEIMTVDKLRYKYRSENTFTDFEEVKADSFSLVDHNDEVISVEPNGLTSLQGTRLERSNVQSTLFALFFTTVNLFRDDKYVYERVRSILYEGDVVTVGGFLNYNVTADSFYIRDVDVITTGGKLNLIEHFKLWKNTYKVAFAIFAICTGICMGFGGYYAAKFFKSNNDAKVRQEFQRVRNQNQNVPEDECCIVCMECRRDIILLPCNHLILCRFCFQEIQQTCPHCSSQIADHVLINFKN</sequence>
<dbReference type="PANTHER" id="PTHR14879:SF5">
    <property type="entry name" value="RING-TYPE DOMAIN-CONTAINING PROTEIN"/>
    <property type="match status" value="1"/>
</dbReference>